<dbReference type="InterPro" id="IPR003613">
    <property type="entry name" value="Ubox_domain"/>
</dbReference>
<keyword evidence="3" id="KW-1185">Reference proteome</keyword>
<dbReference type="InterPro" id="IPR013083">
    <property type="entry name" value="Znf_RING/FYVE/PHD"/>
</dbReference>
<dbReference type="AlphaFoldDB" id="A0A813GDH6"/>
<dbReference type="Gene3D" id="3.30.40.10">
    <property type="entry name" value="Zinc/RING finger domain, C3HC4 (zinc finger)"/>
    <property type="match status" value="1"/>
</dbReference>
<name>A0A813GDH6_POLGL</name>
<protein>
    <recommendedName>
        <fullName evidence="1">U-box domain-containing protein</fullName>
    </recommendedName>
</protein>
<proteinExistence type="predicted"/>
<dbReference type="OrthoDB" id="442292at2759"/>
<evidence type="ECO:0000313" key="3">
    <source>
        <dbReference type="Proteomes" id="UP000654075"/>
    </source>
</evidence>
<gene>
    <name evidence="2" type="ORF">PGLA1383_LOCUS42222</name>
</gene>
<dbReference type="GO" id="GO:0016567">
    <property type="term" value="P:protein ubiquitination"/>
    <property type="evidence" value="ECO:0007669"/>
    <property type="project" value="InterPro"/>
</dbReference>
<dbReference type="GO" id="GO:0004842">
    <property type="term" value="F:ubiquitin-protein transferase activity"/>
    <property type="evidence" value="ECO:0007669"/>
    <property type="project" value="InterPro"/>
</dbReference>
<feature type="non-terminal residue" evidence="2">
    <location>
        <position position="1"/>
    </location>
</feature>
<comment type="caution">
    <text evidence="2">The sequence shown here is derived from an EMBL/GenBank/DDBJ whole genome shotgun (WGS) entry which is preliminary data.</text>
</comment>
<accession>A0A813GDH6</accession>
<evidence type="ECO:0000259" key="1">
    <source>
        <dbReference type="SMART" id="SM00504"/>
    </source>
</evidence>
<dbReference type="SUPFAM" id="SSF57850">
    <property type="entry name" value="RING/U-box"/>
    <property type="match status" value="1"/>
</dbReference>
<dbReference type="Proteomes" id="UP000654075">
    <property type="component" value="Unassembled WGS sequence"/>
</dbReference>
<evidence type="ECO:0000313" key="2">
    <source>
        <dbReference type="EMBL" id="CAE8625195.1"/>
    </source>
</evidence>
<dbReference type="EMBL" id="CAJNNV010028606">
    <property type="protein sequence ID" value="CAE8625195.1"/>
    <property type="molecule type" value="Genomic_DNA"/>
</dbReference>
<organism evidence="2 3">
    <name type="scientific">Polarella glacialis</name>
    <name type="common">Dinoflagellate</name>
    <dbReference type="NCBI Taxonomy" id="89957"/>
    <lineage>
        <taxon>Eukaryota</taxon>
        <taxon>Sar</taxon>
        <taxon>Alveolata</taxon>
        <taxon>Dinophyceae</taxon>
        <taxon>Suessiales</taxon>
        <taxon>Suessiaceae</taxon>
        <taxon>Polarella</taxon>
    </lineage>
</organism>
<sequence length="111" mass="11998">ARGAQEQRVVPSAAPTLRELMLGAPRELCCALDGKLLIDPVRSPDGALVFERANLSKALALSSGLCPVTGQPLSLADCPRAGDLRLEAARWVRQARPMQRQIESPIFACRH</sequence>
<feature type="domain" description="U-box" evidence="1">
    <location>
        <begin position="27"/>
        <end position="91"/>
    </location>
</feature>
<dbReference type="SMART" id="SM00504">
    <property type="entry name" value="Ubox"/>
    <property type="match status" value="1"/>
</dbReference>
<dbReference type="Pfam" id="PF04564">
    <property type="entry name" value="U-box"/>
    <property type="match status" value="1"/>
</dbReference>
<reference evidence="2" key="1">
    <citation type="submission" date="2021-02" db="EMBL/GenBank/DDBJ databases">
        <authorList>
            <person name="Dougan E. K."/>
            <person name="Rhodes N."/>
            <person name="Thang M."/>
            <person name="Chan C."/>
        </authorList>
    </citation>
    <scope>NUCLEOTIDE SEQUENCE</scope>
</reference>